<dbReference type="Pfam" id="PF14388">
    <property type="entry name" value="DUF4419"/>
    <property type="match status" value="1"/>
</dbReference>
<gene>
    <name evidence="2" type="ORF">QBC34DRAFT_475270</name>
</gene>
<comment type="caution">
    <text evidence="2">The sequence shown here is derived from an EMBL/GenBank/DDBJ whole genome shotgun (WGS) entry which is preliminary data.</text>
</comment>
<protein>
    <submittedName>
        <fullName evidence="2">Uncharacterized protein</fullName>
    </submittedName>
</protein>
<sequence length="251" mass="27568">MAQGVTSDVISVLSVAVSTERRKARRFMQNSFPADTAITPPTNGLVDATIHAWNTRHHLVLRPDDIWLAIISQLGFYIDAHAEELRAFFVAHNLKDKKDLVVEQDAHPDHADYGQFKFATQMCAVVARNVNDAMLVLWVIPGFLTTTDVDCVAAAAAAVHRYSWALWRGILATWYTFACATWAAVPVIVVWKDAGVVVEDRKCRMVAGPVGMRPGKYAGVGVRLDGSEPPRVSESRGGSGPPMSDLEARKR</sequence>
<evidence type="ECO:0000313" key="3">
    <source>
        <dbReference type="Proteomes" id="UP001321760"/>
    </source>
</evidence>
<evidence type="ECO:0000313" key="2">
    <source>
        <dbReference type="EMBL" id="KAK4444218.1"/>
    </source>
</evidence>
<reference evidence="2" key="1">
    <citation type="journal article" date="2023" name="Mol. Phylogenet. Evol.">
        <title>Genome-scale phylogeny and comparative genomics of the fungal order Sordariales.</title>
        <authorList>
            <person name="Hensen N."/>
            <person name="Bonometti L."/>
            <person name="Westerberg I."/>
            <person name="Brannstrom I.O."/>
            <person name="Guillou S."/>
            <person name="Cros-Aarteil S."/>
            <person name="Calhoun S."/>
            <person name="Haridas S."/>
            <person name="Kuo A."/>
            <person name="Mondo S."/>
            <person name="Pangilinan J."/>
            <person name="Riley R."/>
            <person name="LaButti K."/>
            <person name="Andreopoulos B."/>
            <person name="Lipzen A."/>
            <person name="Chen C."/>
            <person name="Yan M."/>
            <person name="Daum C."/>
            <person name="Ng V."/>
            <person name="Clum A."/>
            <person name="Steindorff A."/>
            <person name="Ohm R.A."/>
            <person name="Martin F."/>
            <person name="Silar P."/>
            <person name="Natvig D.O."/>
            <person name="Lalanne C."/>
            <person name="Gautier V."/>
            <person name="Ament-Velasquez S.L."/>
            <person name="Kruys A."/>
            <person name="Hutchinson M.I."/>
            <person name="Powell A.J."/>
            <person name="Barry K."/>
            <person name="Miller A.N."/>
            <person name="Grigoriev I.V."/>
            <person name="Debuchy R."/>
            <person name="Gladieux P."/>
            <person name="Hiltunen Thoren M."/>
            <person name="Johannesson H."/>
        </authorList>
    </citation>
    <scope>NUCLEOTIDE SEQUENCE</scope>
    <source>
        <strain evidence="2">PSN243</strain>
    </source>
</reference>
<organism evidence="2 3">
    <name type="scientific">Podospora aff. communis PSN243</name>
    <dbReference type="NCBI Taxonomy" id="3040156"/>
    <lineage>
        <taxon>Eukaryota</taxon>
        <taxon>Fungi</taxon>
        <taxon>Dikarya</taxon>
        <taxon>Ascomycota</taxon>
        <taxon>Pezizomycotina</taxon>
        <taxon>Sordariomycetes</taxon>
        <taxon>Sordariomycetidae</taxon>
        <taxon>Sordariales</taxon>
        <taxon>Podosporaceae</taxon>
        <taxon>Podospora</taxon>
    </lineage>
</organism>
<dbReference type="PANTHER" id="PTHR31252:SF11">
    <property type="entry name" value="DUF4419 DOMAIN-CONTAINING PROTEIN"/>
    <property type="match status" value="1"/>
</dbReference>
<keyword evidence="3" id="KW-1185">Reference proteome</keyword>
<dbReference type="AlphaFoldDB" id="A0AAV9G746"/>
<evidence type="ECO:0000256" key="1">
    <source>
        <dbReference type="SAM" id="MobiDB-lite"/>
    </source>
</evidence>
<name>A0AAV9G746_9PEZI</name>
<dbReference type="EMBL" id="MU865980">
    <property type="protein sequence ID" value="KAK4444218.1"/>
    <property type="molecule type" value="Genomic_DNA"/>
</dbReference>
<accession>A0AAV9G746</accession>
<feature type="compositionally biased region" description="Basic and acidic residues" evidence="1">
    <location>
        <begin position="225"/>
        <end position="234"/>
    </location>
</feature>
<dbReference type="InterPro" id="IPR025533">
    <property type="entry name" value="DUF4419"/>
</dbReference>
<feature type="region of interest" description="Disordered" evidence="1">
    <location>
        <begin position="223"/>
        <end position="251"/>
    </location>
</feature>
<dbReference type="PANTHER" id="PTHR31252">
    <property type="entry name" value="DUF4419 DOMAIN-CONTAINING PROTEIN"/>
    <property type="match status" value="1"/>
</dbReference>
<dbReference type="Proteomes" id="UP001321760">
    <property type="component" value="Unassembled WGS sequence"/>
</dbReference>
<reference evidence="2" key="2">
    <citation type="submission" date="2023-05" db="EMBL/GenBank/DDBJ databases">
        <authorList>
            <consortium name="Lawrence Berkeley National Laboratory"/>
            <person name="Steindorff A."/>
            <person name="Hensen N."/>
            <person name="Bonometti L."/>
            <person name="Westerberg I."/>
            <person name="Brannstrom I.O."/>
            <person name="Guillou S."/>
            <person name="Cros-Aarteil S."/>
            <person name="Calhoun S."/>
            <person name="Haridas S."/>
            <person name="Kuo A."/>
            <person name="Mondo S."/>
            <person name="Pangilinan J."/>
            <person name="Riley R."/>
            <person name="Labutti K."/>
            <person name="Andreopoulos B."/>
            <person name="Lipzen A."/>
            <person name="Chen C."/>
            <person name="Yanf M."/>
            <person name="Daum C."/>
            <person name="Ng V."/>
            <person name="Clum A."/>
            <person name="Ohm R."/>
            <person name="Martin F."/>
            <person name="Silar P."/>
            <person name="Natvig D."/>
            <person name="Lalanne C."/>
            <person name="Gautier V."/>
            <person name="Ament-Velasquez S.L."/>
            <person name="Kruys A."/>
            <person name="Hutchinson M.I."/>
            <person name="Powell A.J."/>
            <person name="Barry K."/>
            <person name="Miller A.N."/>
            <person name="Grigoriev I.V."/>
            <person name="Debuchy R."/>
            <person name="Gladieux P."/>
            <person name="Thoren M.H."/>
            <person name="Johannesson H."/>
        </authorList>
    </citation>
    <scope>NUCLEOTIDE SEQUENCE</scope>
    <source>
        <strain evidence="2">PSN243</strain>
    </source>
</reference>
<proteinExistence type="predicted"/>